<accession>A0A832T850</accession>
<evidence type="ECO:0000313" key="15">
    <source>
        <dbReference type="Proteomes" id="UP000645676"/>
    </source>
</evidence>
<proteinExistence type="inferred from homology"/>
<dbReference type="Gene3D" id="3.10.28.10">
    <property type="entry name" value="Homing endonucleases"/>
    <property type="match status" value="3"/>
</dbReference>
<dbReference type="PROSITE" id="PS50819">
    <property type="entry name" value="INTEIN_ENDONUCLEASE"/>
    <property type="match status" value="3"/>
</dbReference>
<dbReference type="GO" id="GO:0003677">
    <property type="term" value="F:DNA binding"/>
    <property type="evidence" value="ECO:0007669"/>
    <property type="project" value="InterPro"/>
</dbReference>
<evidence type="ECO:0000256" key="5">
    <source>
        <dbReference type="ARBA" id="ARBA00022741"/>
    </source>
</evidence>
<evidence type="ECO:0000256" key="2">
    <source>
        <dbReference type="ARBA" id="ARBA00014164"/>
    </source>
</evidence>
<dbReference type="GO" id="GO:0006281">
    <property type="term" value="P:DNA repair"/>
    <property type="evidence" value="ECO:0007669"/>
    <property type="project" value="TreeGrafter"/>
</dbReference>
<organism evidence="14 15">
    <name type="scientific">Methanocaldococcus jannaschii</name>
    <dbReference type="NCBI Taxonomy" id="2190"/>
    <lineage>
        <taxon>Archaea</taxon>
        <taxon>Methanobacteriati</taxon>
        <taxon>Methanobacteriota</taxon>
        <taxon>Methanomada group</taxon>
        <taxon>Methanococci</taxon>
        <taxon>Methanococcales</taxon>
        <taxon>Methanocaldococcaceae</taxon>
        <taxon>Methanocaldococcus</taxon>
    </lineage>
</organism>
<dbReference type="PROSITE" id="PS50943">
    <property type="entry name" value="HTH_CROC1"/>
    <property type="match status" value="1"/>
</dbReference>
<dbReference type="InterPro" id="IPR013748">
    <property type="entry name" value="Rep_factorC_C"/>
</dbReference>
<dbReference type="GO" id="GO:0004519">
    <property type="term" value="F:endonuclease activity"/>
    <property type="evidence" value="ECO:0007669"/>
    <property type="project" value="InterPro"/>
</dbReference>
<dbReference type="InterPro" id="IPR004042">
    <property type="entry name" value="Intein_endonuc_central"/>
</dbReference>
<keyword evidence="8" id="KW-0651">Protein splicing</keyword>
<dbReference type="InterPro" id="IPR006141">
    <property type="entry name" value="Intein_N"/>
</dbReference>
<dbReference type="InterPro" id="IPR027434">
    <property type="entry name" value="Homing_endonucl"/>
</dbReference>
<comment type="function">
    <text evidence="10">Part of the RFC clamp loader complex which loads the PCNA sliding clamp onto DNA.</text>
</comment>
<dbReference type="PROSITE" id="PS50817">
    <property type="entry name" value="INTEIN_N_TER"/>
    <property type="match status" value="3"/>
</dbReference>
<dbReference type="FunFam" id="2.170.16.10:FF:000012">
    <property type="entry name" value="Replication factor C small subunit"/>
    <property type="match status" value="1"/>
</dbReference>
<dbReference type="InterPro" id="IPR001387">
    <property type="entry name" value="Cro/C1-type_HTH"/>
</dbReference>
<dbReference type="NCBIfam" id="TIGR01443">
    <property type="entry name" value="intein_Cterm"/>
    <property type="match status" value="3"/>
</dbReference>
<dbReference type="InterPro" id="IPR047854">
    <property type="entry name" value="RFC_lid"/>
</dbReference>
<keyword evidence="5" id="KW-0547">Nucleotide-binding</keyword>
<dbReference type="FunFam" id="3.10.28.10:FF:000020">
    <property type="entry name" value="tRNA-splicing ligase RtcB"/>
    <property type="match status" value="1"/>
</dbReference>
<sequence length="1843" mass="213641">MEKPWVEKYRPKTLDDIVGQDEIVKRLKKYVEKKSMPHLLFSGPPGVGKCLTGDTKVIVNGEIREIGEVIEEISNGKFGVTLTNNLKVLGIDEDGKIREFDVQYVYKDKTNTLIKIKTKMGRELKVTTYHPLLINHKNGEIKWEKAENLKVGDKLATPRYILFNESDYNEELAEWLGYFIGDGHADKESNKITFTNGDEKLRKRFAELTEKLFKDAKIKERIHKDRTPDIYVNSKEAVEFIDKLGLRGKKADKVRIPKEIMRSDALRAFLRAYFDCDGGIEKHSIVLSTASKEMAEDLVYALLRFGIIAKLREKVNKNNNKVYYHIVISNSSNLRTFLDNIGFSQERKLKKLLEIIKDENPNLDVITIDKEKIRYIRDRLKVKLTRDIEKDNWSYNKCRKITQELLKEIYYRLEELKEIEKALEENILIDWDEVAERRKEIAEKTGIRSDRILEYIRGKRKPSLKNYIKIANTLGKNIEKIIDAMRIFAKKYSSYAEIGKMLNMWNSSIKIYLESNTQEIEKLEEIRKTELKLVKEILNDEKLIDSIGYVLFLASNEIYWDEIVEIEQLNGEFTIYDLHVPRYHNFIGGNLPTILHNTTAALCLARDLFGENWRDNFLELNASVSKDTPILVKIDGKVKRTTFEELDKIYFETNDENEMYKKVDNLEVLTVDENFRVRWRKVSTIIRHKVDKILRIKFEGGYIELTGNHSIMMLDENGLVAKKASDIKVGDCFLSFVANIEGEKDRLDLKEFEPKDITSRVKIINDFDIDEDTAWMLGLYVAEGAVGFKGKTSGQVIYTLGSHEHDLINKLNDIVDKKGFSKYENFTGSGFDRKRLSAKQIRILNTQLARFVEENFYDGNGRRARNKRIPDIIFELKENLRVEFLKGLADGDSSGNWREVVRISSKSDNLLIDTVWLARISGIESSIFENEARLIWKGGMKWKKSNLLPAEPIIKMIKKLENKINGNWRYILRHQLYEGKKRVSKDKIKQILEMVNVEKLSDKEKEVYDLLKKLSKTELYALVVKEIEIIDYNDFVYDVSVPNNEMFFAGNVPILLHNSDERGIDVIRTKVKDFARTKPIGDVPFKIIFLDESDALTADAQNALRRTMEKYSDVCRFILSCLTGDAKITLPDEREIKIEDFIKMFEERKLKHVLNRNGEDLVLAGVKFNSKIVNHKVYRLVLESGREIEATGDHKFLTRDGWKEVYELKEDDEVLVYPALEGVGFEVDERRIIGLNEFYEFLTNYEIKLGYKPLGKAKSYKELITRDKEKILSRVLELSDKYSKSEIRRKIEEEFGIKISLTTIKNLINGKIDGFALKYVRKIKELGWDEITYDDEKAGIFARLLGFIIGDGHLSKSKEGRILITATINELEGIKKDLEKLGIKASNIIEKDIEHKLDGREIKGKTSFIYINNKAFYLLLNFWGVEIGNKTINGYNIPKWIKYGNKFVKREFLRGLFGADGTKPYIKKYNINGIKLGIRVENISKDKTLEFFEEVKKMLEEFEVESYIKVSKIDNKNLTELIVKANNKNYLKYLSRISYAYEKDNFARLVGEYLRIKEAYKDIILKEIAENALKEADGEKSLRELARKYNVPVDFIINQLKGKDIGLPRNFMTFEEFLKEKVVDGKYVSERIIKKECIGYRDVYDITCHKDPSFIANGFVSHNCNYPSKIIPPIQSRCAVFRFSPLKKEDIAKKLKEIAEKEGLNLTESGLEAIIYVSEGDMRKAINVLQTAAALSDVIDDEIVYKVSSRARPEEVKKMMELALDGKFMEARDLLYKLMVEWGMSGEDILNQMFREINSLDIDERKKVELADAIGETDFRIVEGANERIQLSALLAKMALMGR</sequence>
<dbReference type="GO" id="GO:0016539">
    <property type="term" value="P:intein-mediated protein splicing"/>
    <property type="evidence" value="ECO:0007669"/>
    <property type="project" value="InterPro"/>
</dbReference>
<feature type="domain" description="DOD-type homing endonuclease" evidence="12">
    <location>
        <begin position="776"/>
        <end position="923"/>
    </location>
</feature>
<dbReference type="InterPro" id="IPR036844">
    <property type="entry name" value="Hint_dom_sf"/>
</dbReference>
<dbReference type="GO" id="GO:0006261">
    <property type="term" value="P:DNA-templated DNA replication"/>
    <property type="evidence" value="ECO:0007669"/>
    <property type="project" value="TreeGrafter"/>
</dbReference>
<evidence type="ECO:0000256" key="10">
    <source>
        <dbReference type="ARBA" id="ARBA00058986"/>
    </source>
</evidence>
<comment type="similarity">
    <text evidence="1">Belongs to the activator 1 small subunits family. RfcS subfamily.</text>
</comment>
<dbReference type="InterPro" id="IPR027417">
    <property type="entry name" value="P-loop_NTPase"/>
</dbReference>
<name>A0A832T850_9EURY</name>
<evidence type="ECO:0000256" key="8">
    <source>
        <dbReference type="ARBA" id="ARBA00023000"/>
    </source>
</evidence>
<dbReference type="SUPFAM" id="SSF51294">
    <property type="entry name" value="Hedgehog/intein (Hint) domain"/>
    <property type="match status" value="3"/>
</dbReference>
<evidence type="ECO:0000256" key="11">
    <source>
        <dbReference type="ARBA" id="ARBA00065496"/>
    </source>
</evidence>
<dbReference type="FunFam" id="1.20.272.10:FF:000029">
    <property type="entry name" value="Replication factor C small subunit"/>
    <property type="match status" value="1"/>
</dbReference>
<dbReference type="SUPFAM" id="SSF55608">
    <property type="entry name" value="Homing endonucleases"/>
    <property type="match status" value="3"/>
</dbReference>
<dbReference type="Gene3D" id="2.170.16.10">
    <property type="entry name" value="Hedgehog/Intein (Hint) domain"/>
    <property type="match status" value="5"/>
</dbReference>
<protein>
    <recommendedName>
        <fullName evidence="2">Replication factor C small subunit</fullName>
    </recommendedName>
    <alternativeName>
        <fullName evidence="9">Clamp loader small subunit</fullName>
    </alternativeName>
</protein>
<dbReference type="FunFam" id="2.170.16.10:FF:000013">
    <property type="entry name" value="Replication factor C small subunit"/>
    <property type="match status" value="1"/>
</dbReference>
<dbReference type="SUPFAM" id="SSF48019">
    <property type="entry name" value="post-AAA+ oligomerization domain-like"/>
    <property type="match status" value="1"/>
</dbReference>
<dbReference type="SMART" id="SM00530">
    <property type="entry name" value="HTH_XRE"/>
    <property type="match status" value="1"/>
</dbReference>
<dbReference type="InterPro" id="IPR010982">
    <property type="entry name" value="Lambda_DNA-bd_dom_sf"/>
</dbReference>
<dbReference type="InterPro" id="IPR003586">
    <property type="entry name" value="Hint_dom_C"/>
</dbReference>
<evidence type="ECO:0000259" key="12">
    <source>
        <dbReference type="PROSITE" id="PS50819"/>
    </source>
</evidence>
<dbReference type="FunFam" id="1.10.8.60:FF:000012">
    <property type="entry name" value="Replication factor C subunit 4"/>
    <property type="match status" value="1"/>
</dbReference>
<dbReference type="Gene3D" id="1.10.8.60">
    <property type="match status" value="1"/>
</dbReference>
<keyword evidence="3" id="KW-0235">DNA replication</keyword>
<evidence type="ECO:0000256" key="1">
    <source>
        <dbReference type="ARBA" id="ARBA00009668"/>
    </source>
</evidence>
<dbReference type="Gene3D" id="3.40.50.300">
    <property type="entry name" value="P-loop containing nucleotide triphosphate hydrolases"/>
    <property type="match status" value="2"/>
</dbReference>
<feature type="domain" description="DOD-type homing endonuclease" evidence="12">
    <location>
        <begin position="1344"/>
        <end position="1504"/>
    </location>
</feature>
<dbReference type="InterPro" id="IPR006142">
    <property type="entry name" value="INTEIN"/>
</dbReference>
<dbReference type="Pfam" id="PF14528">
    <property type="entry name" value="LAGLIDADG_3"/>
    <property type="match status" value="3"/>
</dbReference>
<dbReference type="Gene3D" id="1.10.260.40">
    <property type="entry name" value="lambda repressor-like DNA-binding domains"/>
    <property type="match status" value="1"/>
</dbReference>
<dbReference type="CDD" id="cd18140">
    <property type="entry name" value="HLD_clamp_RFC"/>
    <property type="match status" value="1"/>
</dbReference>
<dbReference type="SMART" id="SM00306">
    <property type="entry name" value="HintN"/>
    <property type="match status" value="3"/>
</dbReference>
<dbReference type="InterPro" id="IPR004860">
    <property type="entry name" value="LAGLIDADG_dom"/>
</dbReference>
<feature type="domain" description="DOD-type homing endonuclease" evidence="12">
    <location>
        <begin position="175"/>
        <end position="307"/>
    </location>
</feature>
<dbReference type="Pfam" id="PF21960">
    <property type="entry name" value="RCF1-5-like_lid"/>
    <property type="match status" value="1"/>
</dbReference>
<dbReference type="InterPro" id="IPR003587">
    <property type="entry name" value="Hint_dom_N"/>
</dbReference>
<evidence type="ECO:0000313" key="14">
    <source>
        <dbReference type="EMBL" id="HII60058.1"/>
    </source>
</evidence>
<gene>
    <name evidence="14" type="ORF">HA335_05770</name>
</gene>
<dbReference type="GO" id="GO:0003689">
    <property type="term" value="F:DNA clamp loader activity"/>
    <property type="evidence" value="ECO:0007669"/>
    <property type="project" value="TreeGrafter"/>
</dbReference>
<dbReference type="GO" id="GO:0005524">
    <property type="term" value="F:ATP binding"/>
    <property type="evidence" value="ECO:0007669"/>
    <property type="project" value="UniProtKB-KW"/>
</dbReference>
<dbReference type="Pfam" id="PF14890">
    <property type="entry name" value="Intein_splicing"/>
    <property type="match status" value="3"/>
</dbReference>
<dbReference type="Pfam" id="PF08542">
    <property type="entry name" value="Rep_fac_C"/>
    <property type="match status" value="1"/>
</dbReference>
<keyword evidence="4" id="KW-0677">Repeat</keyword>
<keyword evidence="7" id="KW-0067">ATP-binding</keyword>
<dbReference type="PANTHER" id="PTHR11669">
    <property type="entry name" value="REPLICATION FACTOR C / DNA POLYMERASE III GAMMA-TAU SUBUNIT"/>
    <property type="match status" value="1"/>
</dbReference>
<evidence type="ECO:0000256" key="9">
    <source>
        <dbReference type="ARBA" id="ARBA00031749"/>
    </source>
</evidence>
<dbReference type="Pfam" id="PF01381">
    <property type="entry name" value="HTH_3"/>
    <property type="match status" value="1"/>
</dbReference>
<reference evidence="14" key="1">
    <citation type="journal article" date="2020" name="bioRxiv">
        <title>A rank-normalized archaeal taxonomy based on genome phylogeny resolves widespread incomplete and uneven classifications.</title>
        <authorList>
            <person name="Rinke C."/>
            <person name="Chuvochina M."/>
            <person name="Mussig A.J."/>
            <person name="Chaumeil P.-A."/>
            <person name="Waite D.W."/>
            <person name="Whitman W.B."/>
            <person name="Parks D.H."/>
            <person name="Hugenholtz P."/>
        </authorList>
    </citation>
    <scope>NUCLEOTIDE SEQUENCE</scope>
    <source>
        <strain evidence="14">UBA8849</strain>
    </source>
</reference>
<keyword evidence="6" id="KW-0068">Autocatalytic cleavage</keyword>
<dbReference type="FunFam" id="2.170.16.10:FF:000023">
    <property type="entry name" value="Replication factor C small subunit"/>
    <property type="match status" value="1"/>
</dbReference>
<dbReference type="InterPro" id="IPR050238">
    <property type="entry name" value="DNA_Rep/Repair_Clamp_Loader"/>
</dbReference>
<evidence type="ECO:0000256" key="7">
    <source>
        <dbReference type="ARBA" id="ARBA00022840"/>
    </source>
</evidence>
<dbReference type="InterPro" id="IPR008921">
    <property type="entry name" value="DNA_pol3_clamp-load_cplx_C"/>
</dbReference>
<dbReference type="Proteomes" id="UP000645676">
    <property type="component" value="Unassembled WGS sequence"/>
</dbReference>
<dbReference type="FunFam" id="2.170.16.10:FF:000021">
    <property type="entry name" value="Replication factor C small subunit"/>
    <property type="match status" value="1"/>
</dbReference>
<dbReference type="GO" id="GO:0005663">
    <property type="term" value="C:DNA replication factor C complex"/>
    <property type="evidence" value="ECO:0007669"/>
    <property type="project" value="TreeGrafter"/>
</dbReference>
<dbReference type="PROSITE" id="PS50818">
    <property type="entry name" value="INTEIN_C_TER"/>
    <property type="match status" value="3"/>
</dbReference>
<feature type="domain" description="HTH cro/C1-type" evidence="13">
    <location>
        <begin position="439"/>
        <end position="481"/>
    </location>
</feature>
<dbReference type="EMBL" id="DUJR01000028">
    <property type="protein sequence ID" value="HII60058.1"/>
    <property type="molecule type" value="Genomic_DNA"/>
</dbReference>
<dbReference type="CDD" id="cd00081">
    <property type="entry name" value="Hint"/>
    <property type="match status" value="3"/>
</dbReference>
<dbReference type="SUPFAM" id="SSF52540">
    <property type="entry name" value="P-loop containing nucleoside triphosphate hydrolases"/>
    <property type="match status" value="3"/>
</dbReference>
<dbReference type="PRINTS" id="PR00379">
    <property type="entry name" value="INTEIN"/>
</dbReference>
<dbReference type="SUPFAM" id="SSF47413">
    <property type="entry name" value="lambda repressor-like DNA-binding domains"/>
    <property type="match status" value="1"/>
</dbReference>
<dbReference type="PANTHER" id="PTHR11669:SF20">
    <property type="entry name" value="REPLICATION FACTOR C SUBUNIT 4"/>
    <property type="match status" value="1"/>
</dbReference>
<dbReference type="NCBIfam" id="TIGR01445">
    <property type="entry name" value="intein_Nterm"/>
    <property type="match status" value="3"/>
</dbReference>
<dbReference type="NCBIfam" id="NF003157">
    <property type="entry name" value="PRK04132.1-2"/>
    <property type="match status" value="1"/>
</dbReference>
<dbReference type="Gene3D" id="1.20.272.10">
    <property type="match status" value="1"/>
</dbReference>
<dbReference type="InterPro" id="IPR030934">
    <property type="entry name" value="Intein_C"/>
</dbReference>
<evidence type="ECO:0000256" key="4">
    <source>
        <dbReference type="ARBA" id="ARBA00022737"/>
    </source>
</evidence>
<evidence type="ECO:0000256" key="6">
    <source>
        <dbReference type="ARBA" id="ARBA00022813"/>
    </source>
</evidence>
<evidence type="ECO:0000259" key="13">
    <source>
        <dbReference type="PROSITE" id="PS50943"/>
    </source>
</evidence>
<evidence type="ECO:0000256" key="3">
    <source>
        <dbReference type="ARBA" id="ARBA00022705"/>
    </source>
</evidence>
<comment type="caution">
    <text evidence="14">The sequence shown here is derived from an EMBL/GenBank/DDBJ whole genome shotgun (WGS) entry which is preliminary data.</text>
</comment>
<dbReference type="CDD" id="cd00093">
    <property type="entry name" value="HTH_XRE"/>
    <property type="match status" value="1"/>
</dbReference>
<dbReference type="SMART" id="SM00305">
    <property type="entry name" value="HintC"/>
    <property type="match status" value="3"/>
</dbReference>
<comment type="subunit">
    <text evidence="11">Heteromultimer composed of small subunits (RfcS) and large subunits (RfcL).</text>
</comment>